<reference evidence="4" key="1">
    <citation type="submission" date="2022-11" db="UniProtKB">
        <authorList>
            <consortium name="WormBaseParasite"/>
        </authorList>
    </citation>
    <scope>IDENTIFICATION</scope>
</reference>
<evidence type="ECO:0000313" key="4">
    <source>
        <dbReference type="WBParaSite" id="PSAMB.scaffold589size46452.g7196.t1"/>
    </source>
</evidence>
<dbReference type="PANTHER" id="PTHR23021">
    <property type="entry name" value="SERPENTINE RECEPTOR, CLASS T"/>
    <property type="match status" value="1"/>
</dbReference>
<organism evidence="3 4">
    <name type="scientific">Plectus sambesii</name>
    <dbReference type="NCBI Taxonomy" id="2011161"/>
    <lineage>
        <taxon>Eukaryota</taxon>
        <taxon>Metazoa</taxon>
        <taxon>Ecdysozoa</taxon>
        <taxon>Nematoda</taxon>
        <taxon>Chromadorea</taxon>
        <taxon>Plectida</taxon>
        <taxon>Plectina</taxon>
        <taxon>Plectoidea</taxon>
        <taxon>Plectidae</taxon>
        <taxon>Plectus</taxon>
    </lineage>
</organism>
<keyword evidence="2" id="KW-0812">Transmembrane</keyword>
<feature type="compositionally biased region" description="Polar residues" evidence="1">
    <location>
        <begin position="300"/>
        <end position="315"/>
    </location>
</feature>
<dbReference type="SUPFAM" id="SSF81321">
    <property type="entry name" value="Family A G protein-coupled receptor-like"/>
    <property type="match status" value="1"/>
</dbReference>
<accession>A0A914X3L5</accession>
<keyword evidence="2" id="KW-1133">Transmembrane helix</keyword>
<sequence>MSNNSTCNATSNEPFSPLNEGHPVLGSLYIAHGTIYLIPYIPCMIVMVQNKLYKMPCYKIMIFMGVLDVLNLFSAAFLAGYYSIIGRSYREGDRFMPTVGATALGMWAAYCACCILLAFNRCVDLKSQHWSEKMFGGKRALLWLLIPIFYGGFFASPAQPKVVYSADIGVWFIDGDPICHTVNNIVTCAALIGLYICLVVLLWKKTRGANSESVSAMQKQVIVQSCLICLLDMLACISYIVIQAAKTSLPLEIYKVSQFMWQACHGGNTVIYLTMNRTIRNGVLRFIRGKPVNSVNVAANDQMQNPGNSLTSKNRLLTERDENQRRGTISDRRATLSTNHQ</sequence>
<dbReference type="InterPro" id="IPR019425">
    <property type="entry name" value="7TM_GPCR_serpentine_rcpt_Srt"/>
</dbReference>
<evidence type="ECO:0000256" key="1">
    <source>
        <dbReference type="SAM" id="MobiDB-lite"/>
    </source>
</evidence>
<feature type="compositionally biased region" description="Basic and acidic residues" evidence="1">
    <location>
        <begin position="316"/>
        <end position="334"/>
    </location>
</feature>
<feature type="transmembrane region" description="Helical" evidence="2">
    <location>
        <begin position="221"/>
        <end position="242"/>
    </location>
</feature>
<evidence type="ECO:0000313" key="3">
    <source>
        <dbReference type="Proteomes" id="UP000887566"/>
    </source>
</evidence>
<proteinExistence type="predicted"/>
<dbReference type="PANTHER" id="PTHR23021:SF11">
    <property type="entry name" value="SERPENTINE RECEPTOR, CLASS T"/>
    <property type="match status" value="1"/>
</dbReference>
<dbReference type="AlphaFoldDB" id="A0A914X3L5"/>
<dbReference type="Gene3D" id="1.20.1070.10">
    <property type="entry name" value="Rhodopsin 7-helix transmembrane proteins"/>
    <property type="match status" value="1"/>
</dbReference>
<feature type="region of interest" description="Disordered" evidence="1">
    <location>
        <begin position="300"/>
        <end position="341"/>
    </location>
</feature>
<dbReference type="Pfam" id="PF10321">
    <property type="entry name" value="7TM_GPCR_Srt"/>
    <property type="match status" value="1"/>
</dbReference>
<dbReference type="Proteomes" id="UP000887566">
    <property type="component" value="Unplaced"/>
</dbReference>
<keyword evidence="2" id="KW-0472">Membrane</keyword>
<dbReference type="WBParaSite" id="PSAMB.scaffold589size46452.g7196.t1">
    <property type="protein sequence ID" value="PSAMB.scaffold589size46452.g7196.t1"/>
    <property type="gene ID" value="PSAMB.scaffold589size46452.g7196"/>
</dbReference>
<feature type="transmembrane region" description="Helical" evidence="2">
    <location>
        <begin position="178"/>
        <end position="201"/>
    </location>
</feature>
<feature type="transmembrane region" description="Helical" evidence="2">
    <location>
        <begin position="140"/>
        <end position="158"/>
    </location>
</feature>
<protein>
    <submittedName>
        <fullName evidence="4">G-protein coupled receptors family 1 profile domain-containing protein</fullName>
    </submittedName>
</protein>
<feature type="transmembrane region" description="Helical" evidence="2">
    <location>
        <begin position="60"/>
        <end position="83"/>
    </location>
</feature>
<keyword evidence="3" id="KW-1185">Reference proteome</keyword>
<feature type="transmembrane region" description="Helical" evidence="2">
    <location>
        <begin position="28"/>
        <end position="48"/>
    </location>
</feature>
<name>A0A914X3L5_9BILA</name>
<evidence type="ECO:0000256" key="2">
    <source>
        <dbReference type="SAM" id="Phobius"/>
    </source>
</evidence>
<feature type="transmembrane region" description="Helical" evidence="2">
    <location>
        <begin position="95"/>
        <end position="119"/>
    </location>
</feature>